<dbReference type="RefSeq" id="WP_200349566.1">
    <property type="nucleotide sequence ID" value="NZ_BAABHZ010000010.1"/>
</dbReference>
<comment type="caution">
    <text evidence="2">The sequence shown here is derived from an EMBL/GenBank/DDBJ whole genome shotgun (WGS) entry which is preliminary data.</text>
</comment>
<organism evidence="2 3">
    <name type="scientific">Luteolibacter yonseiensis</name>
    <dbReference type="NCBI Taxonomy" id="1144680"/>
    <lineage>
        <taxon>Bacteria</taxon>
        <taxon>Pseudomonadati</taxon>
        <taxon>Verrucomicrobiota</taxon>
        <taxon>Verrucomicrobiia</taxon>
        <taxon>Verrucomicrobiales</taxon>
        <taxon>Verrucomicrobiaceae</taxon>
        <taxon>Luteolibacter</taxon>
    </lineage>
</organism>
<dbReference type="EMBL" id="JAENIK010000004">
    <property type="protein sequence ID" value="MBK1814609.1"/>
    <property type="molecule type" value="Genomic_DNA"/>
</dbReference>
<dbReference type="Gene3D" id="1.10.287.1490">
    <property type="match status" value="1"/>
</dbReference>
<keyword evidence="1" id="KW-0175">Coiled coil</keyword>
<protein>
    <submittedName>
        <fullName evidence="2">Uncharacterized protein</fullName>
    </submittedName>
</protein>
<keyword evidence="3" id="KW-1185">Reference proteome</keyword>
<name>A0A934R3M0_9BACT</name>
<evidence type="ECO:0000313" key="2">
    <source>
        <dbReference type="EMBL" id="MBK1814609.1"/>
    </source>
</evidence>
<reference evidence="2" key="1">
    <citation type="submission" date="2021-01" db="EMBL/GenBank/DDBJ databases">
        <title>Modified the classification status of verrucomicrobia.</title>
        <authorList>
            <person name="Feng X."/>
        </authorList>
    </citation>
    <scope>NUCLEOTIDE SEQUENCE</scope>
    <source>
        <strain evidence="2">JCM 18052</strain>
    </source>
</reference>
<evidence type="ECO:0000256" key="1">
    <source>
        <dbReference type="SAM" id="Coils"/>
    </source>
</evidence>
<feature type="coiled-coil region" evidence="1">
    <location>
        <begin position="62"/>
        <end position="180"/>
    </location>
</feature>
<gene>
    <name evidence="2" type="ORF">JIN84_03230</name>
</gene>
<proteinExistence type="predicted"/>
<dbReference type="AlphaFoldDB" id="A0A934R3M0"/>
<accession>A0A934R3M0</accession>
<dbReference type="Proteomes" id="UP000600139">
    <property type="component" value="Unassembled WGS sequence"/>
</dbReference>
<evidence type="ECO:0000313" key="3">
    <source>
        <dbReference type="Proteomes" id="UP000600139"/>
    </source>
</evidence>
<sequence length="293" mass="33451">MTSSRYYIARFAQAFGYFRKNQRMSDAASEMHLLREAEAQLGFLIWERVENIEELSVEYWNLRRFIKEKEDVNNRLAECQTRLDQAHEERATVLNSIPEVHQELAEERVTLLTELEKLAHKRDEIVAEAREVRRSYDGLKMKLEVLTKEAPSAAFDKEQVNKLKTRLGELKNRFADLKQQRIDIGAEIEAGDAKVDAVDAQLAEKKKGRRIHASEAFQVIGDGNKEMSVLRAESAVLDTQMRQLYAEIGRFVSRHAGQHAPCAEAASPHQGLVDVMRALRRSIALNHRLAGTA</sequence>